<dbReference type="Proteomes" id="UP000789759">
    <property type="component" value="Unassembled WGS sequence"/>
</dbReference>
<accession>A0A9N9KJT3</accession>
<evidence type="ECO:0000313" key="1">
    <source>
        <dbReference type="EMBL" id="CAG8838024.1"/>
    </source>
</evidence>
<comment type="caution">
    <text evidence="1">The sequence shown here is derived from an EMBL/GenBank/DDBJ whole genome shotgun (WGS) entry which is preliminary data.</text>
</comment>
<dbReference type="AlphaFoldDB" id="A0A9N9KJT3"/>
<name>A0A9N9KJT3_9GLOM</name>
<reference evidence="1" key="1">
    <citation type="submission" date="2021-06" db="EMBL/GenBank/DDBJ databases">
        <authorList>
            <person name="Kallberg Y."/>
            <person name="Tangrot J."/>
            <person name="Rosling A."/>
        </authorList>
    </citation>
    <scope>NUCLEOTIDE SEQUENCE</scope>
    <source>
        <strain evidence="1">FL966</strain>
    </source>
</reference>
<sequence length="55" mass="6290">YDRCSSPTIQQSQDQCIELNQAWIECTTMRLQSGDMVNNQRNILLIFGSALEGLR</sequence>
<keyword evidence="2" id="KW-1185">Reference proteome</keyword>
<feature type="non-terminal residue" evidence="1">
    <location>
        <position position="1"/>
    </location>
</feature>
<feature type="non-terminal residue" evidence="1">
    <location>
        <position position="55"/>
    </location>
</feature>
<evidence type="ECO:0000313" key="2">
    <source>
        <dbReference type="Proteomes" id="UP000789759"/>
    </source>
</evidence>
<gene>
    <name evidence="1" type="ORF">CPELLU_LOCUS21654</name>
</gene>
<proteinExistence type="predicted"/>
<protein>
    <submittedName>
        <fullName evidence="1">21081_t:CDS:1</fullName>
    </submittedName>
</protein>
<organism evidence="1 2">
    <name type="scientific">Cetraspora pellucida</name>
    <dbReference type="NCBI Taxonomy" id="1433469"/>
    <lineage>
        <taxon>Eukaryota</taxon>
        <taxon>Fungi</taxon>
        <taxon>Fungi incertae sedis</taxon>
        <taxon>Mucoromycota</taxon>
        <taxon>Glomeromycotina</taxon>
        <taxon>Glomeromycetes</taxon>
        <taxon>Diversisporales</taxon>
        <taxon>Gigasporaceae</taxon>
        <taxon>Cetraspora</taxon>
    </lineage>
</organism>
<dbReference type="EMBL" id="CAJVQA010082987">
    <property type="protein sequence ID" value="CAG8838024.1"/>
    <property type="molecule type" value="Genomic_DNA"/>
</dbReference>